<dbReference type="AlphaFoldDB" id="A0A7S3GHN9"/>
<feature type="region of interest" description="Disordered" evidence="1">
    <location>
        <begin position="190"/>
        <end position="268"/>
    </location>
</feature>
<feature type="region of interest" description="Disordered" evidence="1">
    <location>
        <begin position="38"/>
        <end position="102"/>
    </location>
</feature>
<evidence type="ECO:0000256" key="1">
    <source>
        <dbReference type="SAM" id="MobiDB-lite"/>
    </source>
</evidence>
<accession>A0A7S3GHN9</accession>
<protein>
    <submittedName>
        <fullName evidence="2">Uncharacterized protein</fullName>
    </submittedName>
</protein>
<proteinExistence type="predicted"/>
<organism evidence="2">
    <name type="scientific">Palpitomonas bilix</name>
    <dbReference type="NCBI Taxonomy" id="652834"/>
    <lineage>
        <taxon>Eukaryota</taxon>
        <taxon>Eukaryota incertae sedis</taxon>
    </lineage>
</organism>
<feature type="compositionally biased region" description="Low complexity" evidence="1">
    <location>
        <begin position="50"/>
        <end position="61"/>
    </location>
</feature>
<sequence>MSDVQFAEQWKQRILKEQLQVFHDKGEALRLYRKFLQKSGSSTAPPPSRSTPAQPAASSSSVEREARLAPLDEEGSGKVGSVDRIGTTDAASNAPAAAEGESLNTKEELLKLVPTKADRAVKWLQDYDPDDVSVCGSAASIRSYRTDRSYPSTVVSDVSTNTLLKLEELELMLLEERAKREEAERKVDMMRAEMGSSRGSNVPPRSGSKQMQEERSSSAMHAAAQEVLREKYAQQQQRLNSRGSNNSRGHSRGRLSTPLIGGGQAQRGEAAFSKNITRASLEQQREYLLSSHGGQMLNL</sequence>
<reference evidence="2" key="1">
    <citation type="submission" date="2021-01" db="EMBL/GenBank/DDBJ databases">
        <authorList>
            <person name="Corre E."/>
            <person name="Pelletier E."/>
            <person name="Niang G."/>
            <person name="Scheremetjew M."/>
            <person name="Finn R."/>
            <person name="Kale V."/>
            <person name="Holt S."/>
            <person name="Cochrane G."/>
            <person name="Meng A."/>
            <person name="Brown T."/>
            <person name="Cohen L."/>
        </authorList>
    </citation>
    <scope>NUCLEOTIDE SEQUENCE</scope>
    <source>
        <strain evidence="2">NIES-2562</strain>
    </source>
</reference>
<dbReference type="EMBL" id="HBIB01044368">
    <property type="protein sequence ID" value="CAE0266638.1"/>
    <property type="molecule type" value="Transcribed_RNA"/>
</dbReference>
<name>A0A7S3GHN9_9EUKA</name>
<evidence type="ECO:0000313" key="2">
    <source>
        <dbReference type="EMBL" id="CAE0266638.1"/>
    </source>
</evidence>
<gene>
    <name evidence="2" type="ORF">PBIL07802_LOCUS28980</name>
</gene>
<feature type="compositionally biased region" description="Low complexity" evidence="1">
    <location>
        <begin position="234"/>
        <end position="248"/>
    </location>
</feature>